<dbReference type="Gene3D" id="2.40.50.140">
    <property type="entry name" value="Nucleic acid-binding proteins"/>
    <property type="match status" value="1"/>
</dbReference>
<dbReference type="InterPro" id="IPR048952">
    <property type="entry name" value="AsnRS_N"/>
</dbReference>
<evidence type="ECO:0000256" key="6">
    <source>
        <dbReference type="ARBA" id="ARBA00022741"/>
    </source>
</evidence>
<dbReference type="InterPro" id="IPR012340">
    <property type="entry name" value="NA-bd_OB-fold"/>
</dbReference>
<comment type="subcellular location">
    <subcellularLocation>
        <location evidence="1">Cytoplasm</location>
    </subcellularLocation>
</comment>
<comment type="similarity">
    <text evidence="2">Belongs to the class-II aminoacyl-tRNA synthetase family.</text>
</comment>
<dbReference type="EC" id="6.1.1.22" evidence="3"/>
<dbReference type="Gene3D" id="3.30.930.10">
    <property type="entry name" value="Bira Bifunctional Protein, Domain 2"/>
    <property type="match status" value="1"/>
</dbReference>
<keyword evidence="4" id="KW-0963">Cytoplasm</keyword>
<accession>A0A811UFS4</accession>
<proteinExistence type="inferred from homology"/>
<dbReference type="InterPro" id="IPR002312">
    <property type="entry name" value="Asp/Asn-tRNA-synth_IIb"/>
</dbReference>
<evidence type="ECO:0000256" key="5">
    <source>
        <dbReference type="ARBA" id="ARBA00022598"/>
    </source>
</evidence>
<dbReference type="Proteomes" id="UP000606786">
    <property type="component" value="Unassembled WGS sequence"/>
</dbReference>
<evidence type="ECO:0000256" key="4">
    <source>
        <dbReference type="ARBA" id="ARBA00022490"/>
    </source>
</evidence>
<comment type="catalytic activity">
    <reaction evidence="12">
        <text>tRNA(Asn) + L-asparagine + ATP = L-asparaginyl-tRNA(Asn) + AMP + diphosphate + H(+)</text>
        <dbReference type="Rhea" id="RHEA:11180"/>
        <dbReference type="Rhea" id="RHEA-COMP:9659"/>
        <dbReference type="Rhea" id="RHEA-COMP:9674"/>
        <dbReference type="ChEBI" id="CHEBI:15378"/>
        <dbReference type="ChEBI" id="CHEBI:30616"/>
        <dbReference type="ChEBI" id="CHEBI:33019"/>
        <dbReference type="ChEBI" id="CHEBI:58048"/>
        <dbReference type="ChEBI" id="CHEBI:78442"/>
        <dbReference type="ChEBI" id="CHEBI:78515"/>
        <dbReference type="ChEBI" id="CHEBI:456215"/>
        <dbReference type="EC" id="6.1.1.22"/>
    </reaction>
</comment>
<dbReference type="InterPro" id="IPR006195">
    <property type="entry name" value="aa-tRNA-synth_II"/>
</dbReference>
<keyword evidence="6" id="KW-0547">Nucleotide-binding</keyword>
<evidence type="ECO:0000256" key="11">
    <source>
        <dbReference type="ARBA" id="ARBA00039867"/>
    </source>
</evidence>
<organism evidence="15 16">
    <name type="scientific">Ceratitis capitata</name>
    <name type="common">Mediterranean fruit fly</name>
    <name type="synonym">Tephritis capitata</name>
    <dbReference type="NCBI Taxonomy" id="7213"/>
    <lineage>
        <taxon>Eukaryota</taxon>
        <taxon>Metazoa</taxon>
        <taxon>Ecdysozoa</taxon>
        <taxon>Arthropoda</taxon>
        <taxon>Hexapoda</taxon>
        <taxon>Insecta</taxon>
        <taxon>Pterygota</taxon>
        <taxon>Neoptera</taxon>
        <taxon>Endopterygota</taxon>
        <taxon>Diptera</taxon>
        <taxon>Brachycera</taxon>
        <taxon>Muscomorpha</taxon>
        <taxon>Tephritoidea</taxon>
        <taxon>Tephritidae</taxon>
        <taxon>Ceratitis</taxon>
        <taxon>Ceratitis</taxon>
    </lineage>
</organism>
<keyword evidence="7" id="KW-0067">ATP-binding</keyword>
<evidence type="ECO:0000256" key="10">
    <source>
        <dbReference type="ARBA" id="ARBA00029886"/>
    </source>
</evidence>
<evidence type="ECO:0000256" key="3">
    <source>
        <dbReference type="ARBA" id="ARBA00012816"/>
    </source>
</evidence>
<dbReference type="InterPro" id="IPR045864">
    <property type="entry name" value="aa-tRNA-synth_II/BPL/LPL"/>
</dbReference>
<keyword evidence="16" id="KW-1185">Reference proteome</keyword>
<evidence type="ECO:0000313" key="15">
    <source>
        <dbReference type="EMBL" id="CAD6997188.1"/>
    </source>
</evidence>
<evidence type="ECO:0000256" key="12">
    <source>
        <dbReference type="ARBA" id="ARBA00047844"/>
    </source>
</evidence>
<dbReference type="PROSITE" id="PS50862">
    <property type="entry name" value="AA_TRNA_LIGASE_II"/>
    <property type="match status" value="1"/>
</dbReference>
<dbReference type="OrthoDB" id="1931232at2759"/>
<dbReference type="GO" id="GO:0005737">
    <property type="term" value="C:cytoplasm"/>
    <property type="evidence" value="ECO:0007669"/>
    <property type="project" value="UniProtKB-SubCell"/>
</dbReference>
<gene>
    <name evidence="15" type="ORF">CCAP1982_LOCUS5828</name>
</gene>
<feature type="region of interest" description="Disordered" evidence="13">
    <location>
        <begin position="1"/>
        <end position="29"/>
    </location>
</feature>
<keyword evidence="8" id="KW-0648">Protein biosynthesis</keyword>
<name>A0A811UFS4_CERCA</name>
<feature type="compositionally biased region" description="Basic and acidic residues" evidence="13">
    <location>
        <begin position="15"/>
        <end position="29"/>
    </location>
</feature>
<dbReference type="GO" id="GO:0006421">
    <property type="term" value="P:asparaginyl-tRNA aminoacylation"/>
    <property type="evidence" value="ECO:0007669"/>
    <property type="project" value="TreeGrafter"/>
</dbReference>
<comment type="caution">
    <text evidence="15">The sequence shown here is derived from an EMBL/GenBank/DDBJ whole genome shotgun (WGS) entry which is preliminary data.</text>
</comment>
<evidence type="ECO:0000259" key="14">
    <source>
        <dbReference type="PROSITE" id="PS50862"/>
    </source>
</evidence>
<feature type="domain" description="Aminoacyl-transfer RNA synthetases class-II family profile" evidence="14">
    <location>
        <begin position="208"/>
        <end position="434"/>
    </location>
</feature>
<reference evidence="15" key="1">
    <citation type="submission" date="2020-11" db="EMBL/GenBank/DDBJ databases">
        <authorList>
            <person name="Whitehead M."/>
        </authorList>
    </citation>
    <scope>NUCLEOTIDE SEQUENCE</scope>
    <source>
        <strain evidence="15">EGII</strain>
    </source>
</reference>
<sequence length="442" mass="51014">MASESSESPQIGYKNAEKQQREADDNEKRLQNLEEARKIKIVEDPNLPTARRIYIRHGEEYRGERIKVYGWRCQTYEALVLTTESSVVLFGVLKPVPDGKSAPGGHELIVDYWELIGLAPAGGAESILNEEAHPDVQLDNRHIMIRGENTSKVLRMRSAVLQAFRAHYIERGYVEVTPPTLVQTQVEGGSTLFKLKYLETCLPALGDVFCIAQSYRAEQSRTRRHLAEYTHLEAECPFVTFDEFLDRLEDLICDVVDRILKSPMGPLVHELNPEFKVPKRPFRRMNYADAIKWLKENNVTKDDGSFYEYGEDIPEAPERKMTDTINEPIMLCRFPVNIKSFYMSKCAEDSNLTESVDVLLPNVGEIVGGSMRIYDYEELLKGYEREGIDPTPYYWYTDQRIYGTQPHGGYGLGVERFLCWLLNRYHIREVCLYPRFLDRCKP</sequence>
<dbReference type="FunFam" id="3.30.930.10:FF:000040">
    <property type="entry name" value="Asparagine--tRNA ligase, cytoplasmic"/>
    <property type="match status" value="1"/>
</dbReference>
<evidence type="ECO:0000256" key="7">
    <source>
        <dbReference type="ARBA" id="ARBA00022840"/>
    </source>
</evidence>
<dbReference type="EMBL" id="CAJHJT010000012">
    <property type="protein sequence ID" value="CAD6997188.1"/>
    <property type="molecule type" value="Genomic_DNA"/>
</dbReference>
<protein>
    <recommendedName>
        <fullName evidence="11">Asparagine--tRNA ligase, cytoplasmic</fullName>
        <ecNumber evidence="3">6.1.1.22</ecNumber>
    </recommendedName>
    <alternativeName>
        <fullName evidence="10">Asparaginyl-tRNA synthetase</fullName>
    </alternativeName>
</protein>
<dbReference type="GO" id="GO:0005524">
    <property type="term" value="F:ATP binding"/>
    <property type="evidence" value="ECO:0007669"/>
    <property type="project" value="UniProtKB-KW"/>
</dbReference>
<evidence type="ECO:0000313" key="16">
    <source>
        <dbReference type="Proteomes" id="UP000606786"/>
    </source>
</evidence>
<dbReference type="SUPFAM" id="SSF55681">
    <property type="entry name" value="Class II aaRS and biotin synthetases"/>
    <property type="match status" value="1"/>
</dbReference>
<dbReference type="GO" id="GO:0004816">
    <property type="term" value="F:asparagine-tRNA ligase activity"/>
    <property type="evidence" value="ECO:0007669"/>
    <property type="project" value="UniProtKB-EC"/>
</dbReference>
<evidence type="ECO:0000256" key="13">
    <source>
        <dbReference type="SAM" id="MobiDB-lite"/>
    </source>
</evidence>
<dbReference type="AlphaFoldDB" id="A0A811UFS4"/>
<dbReference type="Pfam" id="PF20917">
    <property type="entry name" value="AsnRS_N"/>
    <property type="match status" value="1"/>
</dbReference>
<keyword evidence="5" id="KW-0436">Ligase</keyword>
<evidence type="ECO:0000256" key="2">
    <source>
        <dbReference type="ARBA" id="ARBA00008226"/>
    </source>
</evidence>
<evidence type="ECO:0000256" key="9">
    <source>
        <dbReference type="ARBA" id="ARBA00023146"/>
    </source>
</evidence>
<dbReference type="Pfam" id="PF00152">
    <property type="entry name" value="tRNA-synt_2"/>
    <property type="match status" value="1"/>
</dbReference>
<keyword evidence="9" id="KW-0030">Aminoacyl-tRNA synthetase</keyword>
<dbReference type="PRINTS" id="PR01042">
    <property type="entry name" value="TRNASYNTHASP"/>
</dbReference>
<evidence type="ECO:0000256" key="1">
    <source>
        <dbReference type="ARBA" id="ARBA00004496"/>
    </source>
</evidence>
<dbReference type="InterPro" id="IPR004364">
    <property type="entry name" value="Aa-tRNA-synt_II"/>
</dbReference>
<dbReference type="PANTHER" id="PTHR22594">
    <property type="entry name" value="ASPARTYL/LYSYL-TRNA SYNTHETASE"/>
    <property type="match status" value="1"/>
</dbReference>
<evidence type="ECO:0000256" key="8">
    <source>
        <dbReference type="ARBA" id="ARBA00022917"/>
    </source>
</evidence>
<dbReference type="PANTHER" id="PTHR22594:SF16">
    <property type="entry name" value="ASPARAGINE--TRNA LIGASE, CYTOPLASMIC"/>
    <property type="match status" value="1"/>
</dbReference>